<gene>
    <name evidence="2" type="ORF">G3I29_16410</name>
</gene>
<name>A0A6N9U2V3_STRHA</name>
<feature type="non-terminal residue" evidence="2">
    <location>
        <position position="1"/>
    </location>
</feature>
<keyword evidence="1" id="KW-0812">Transmembrane</keyword>
<protein>
    <recommendedName>
        <fullName evidence="4">LPXTG cell wall anchor domain-containing protein</fullName>
    </recommendedName>
</protein>
<proteinExistence type="predicted"/>
<organism evidence="2 3">
    <name type="scientific">Streptomyces halstedii</name>
    <dbReference type="NCBI Taxonomy" id="1944"/>
    <lineage>
        <taxon>Bacteria</taxon>
        <taxon>Bacillati</taxon>
        <taxon>Actinomycetota</taxon>
        <taxon>Actinomycetes</taxon>
        <taxon>Kitasatosporales</taxon>
        <taxon>Streptomycetaceae</taxon>
        <taxon>Streptomyces</taxon>
    </lineage>
</organism>
<keyword evidence="1" id="KW-1133">Transmembrane helix</keyword>
<comment type="caution">
    <text evidence="2">The sequence shown here is derived from an EMBL/GenBank/DDBJ whole genome shotgun (WGS) entry which is preliminary data.</text>
</comment>
<sequence>ADGTGGEGSLAHTGAGSALPLGLGAGALVLGGGAALVIGRANRRGITEGPAAQH</sequence>
<dbReference type="EMBL" id="JAAGLQ010000331">
    <property type="protein sequence ID" value="NEA17069.1"/>
    <property type="molecule type" value="Genomic_DNA"/>
</dbReference>
<dbReference type="AlphaFoldDB" id="A0A6N9U2V3"/>
<accession>A0A6N9U2V3</accession>
<evidence type="ECO:0000313" key="3">
    <source>
        <dbReference type="Proteomes" id="UP000471293"/>
    </source>
</evidence>
<evidence type="ECO:0008006" key="4">
    <source>
        <dbReference type="Google" id="ProtNLM"/>
    </source>
</evidence>
<evidence type="ECO:0000313" key="2">
    <source>
        <dbReference type="EMBL" id="NEA17069.1"/>
    </source>
</evidence>
<evidence type="ECO:0000256" key="1">
    <source>
        <dbReference type="SAM" id="Phobius"/>
    </source>
</evidence>
<dbReference type="Proteomes" id="UP000471293">
    <property type="component" value="Unassembled WGS sequence"/>
</dbReference>
<feature type="transmembrane region" description="Helical" evidence="1">
    <location>
        <begin position="18"/>
        <end position="38"/>
    </location>
</feature>
<reference evidence="2 3" key="1">
    <citation type="submission" date="2020-01" db="EMBL/GenBank/DDBJ databases">
        <title>Insect and environment-associated Actinomycetes.</title>
        <authorList>
            <person name="Currrie C."/>
            <person name="Chevrette M."/>
            <person name="Carlson C."/>
            <person name="Stubbendieck R."/>
            <person name="Wendt-Pienkowski E."/>
        </authorList>
    </citation>
    <scope>NUCLEOTIDE SEQUENCE [LARGE SCALE GENOMIC DNA]</scope>
    <source>
        <strain evidence="2 3">SID11342</strain>
    </source>
</reference>
<keyword evidence="1" id="KW-0472">Membrane</keyword>